<organism evidence="1">
    <name type="scientific">Brassica napus</name>
    <name type="common">Rape</name>
    <dbReference type="NCBI Taxonomy" id="3708"/>
    <lineage>
        <taxon>Eukaryota</taxon>
        <taxon>Viridiplantae</taxon>
        <taxon>Streptophyta</taxon>
        <taxon>Embryophyta</taxon>
        <taxon>Tracheophyta</taxon>
        <taxon>Spermatophyta</taxon>
        <taxon>Magnoliopsida</taxon>
        <taxon>eudicotyledons</taxon>
        <taxon>Gunneridae</taxon>
        <taxon>Pentapetalae</taxon>
        <taxon>rosids</taxon>
        <taxon>malvids</taxon>
        <taxon>Brassicales</taxon>
        <taxon>Brassicaceae</taxon>
        <taxon>Brassiceae</taxon>
        <taxon>Brassica</taxon>
    </lineage>
</organism>
<dbReference type="AlphaFoldDB" id="A0A816IVW7"/>
<name>A0A816IVW7_BRANA</name>
<dbReference type="Proteomes" id="UP001295469">
    <property type="component" value="Chromosome C09"/>
</dbReference>
<proteinExistence type="predicted"/>
<dbReference type="EMBL" id="HG994373">
    <property type="protein sequence ID" value="CAF1756533.1"/>
    <property type="molecule type" value="Genomic_DNA"/>
</dbReference>
<sequence length="202" mass="22711">MWSERGDGNYRRSDCCMEEKGVIEETVEEPLAVIVTLVAVLTEVALVTDQFEAPKLSSLKLRTRWAGLDVVSGENYGRLVPNWEWAYEGSKNETFRVLEPELNGDDVMVLLSGFAGLYTKVRLLGTFTLNTQIQPCFSSLLGLLSILADYYEKKLCRNINAQNSWLYVSGMAFNVVAIVIQDFDAVARDPSMVLIHHNNHES</sequence>
<accession>A0A816IVW7</accession>
<protein>
    <submittedName>
        <fullName evidence="1">(rape) hypothetical protein</fullName>
    </submittedName>
</protein>
<reference evidence="1" key="1">
    <citation type="submission" date="2021-01" db="EMBL/GenBank/DDBJ databases">
        <authorList>
            <consortium name="Genoscope - CEA"/>
            <person name="William W."/>
        </authorList>
    </citation>
    <scope>NUCLEOTIDE SEQUENCE</scope>
</reference>
<evidence type="ECO:0000313" key="1">
    <source>
        <dbReference type="EMBL" id="CAF1756533.1"/>
    </source>
</evidence>
<gene>
    <name evidence="1" type="ORF">DARMORV10_C09P42890.1</name>
</gene>